<evidence type="ECO:0000313" key="1">
    <source>
        <dbReference type="EMBL" id="KAJ8340030.1"/>
    </source>
</evidence>
<evidence type="ECO:0000313" key="2">
    <source>
        <dbReference type="Proteomes" id="UP001152622"/>
    </source>
</evidence>
<organism evidence="1 2">
    <name type="scientific">Synaphobranchus kaupii</name>
    <name type="common">Kaup's arrowtooth eel</name>
    <dbReference type="NCBI Taxonomy" id="118154"/>
    <lineage>
        <taxon>Eukaryota</taxon>
        <taxon>Metazoa</taxon>
        <taxon>Chordata</taxon>
        <taxon>Craniata</taxon>
        <taxon>Vertebrata</taxon>
        <taxon>Euteleostomi</taxon>
        <taxon>Actinopterygii</taxon>
        <taxon>Neopterygii</taxon>
        <taxon>Teleostei</taxon>
        <taxon>Anguilliformes</taxon>
        <taxon>Synaphobranchidae</taxon>
        <taxon>Synaphobranchus</taxon>
    </lineage>
</organism>
<accession>A0A9Q1EJV0</accession>
<proteinExistence type="predicted"/>
<protein>
    <submittedName>
        <fullName evidence="1">Uncharacterized protein</fullName>
    </submittedName>
</protein>
<name>A0A9Q1EJV0_SYNKA</name>
<comment type="caution">
    <text evidence="1">The sequence shown here is derived from an EMBL/GenBank/DDBJ whole genome shotgun (WGS) entry which is preliminary data.</text>
</comment>
<dbReference type="Proteomes" id="UP001152622">
    <property type="component" value="Chromosome 16"/>
</dbReference>
<gene>
    <name evidence="1" type="ORF">SKAU_G00346630</name>
</gene>
<sequence>MQDFPFCSHRCLMKSFTAECFFFGCHVHDNDGLLNQTSWGQTVVYSSFGDCGSLQLKKKLIIPRCISVPGRQSVPHTCTKDAGLTFFLPEELQCTGGLGRWRKIVMLLHTETFKLLDIKCILLWQPCFPRIGYNKTIHCTTLT</sequence>
<dbReference type="EMBL" id="JAINUF010000016">
    <property type="protein sequence ID" value="KAJ8340030.1"/>
    <property type="molecule type" value="Genomic_DNA"/>
</dbReference>
<keyword evidence="2" id="KW-1185">Reference proteome</keyword>
<dbReference type="AlphaFoldDB" id="A0A9Q1EJV0"/>
<reference evidence="1" key="1">
    <citation type="journal article" date="2023" name="Science">
        <title>Genome structures resolve the early diversification of teleost fishes.</title>
        <authorList>
            <person name="Parey E."/>
            <person name="Louis A."/>
            <person name="Montfort J."/>
            <person name="Bouchez O."/>
            <person name="Roques C."/>
            <person name="Iampietro C."/>
            <person name="Lluch J."/>
            <person name="Castinel A."/>
            <person name="Donnadieu C."/>
            <person name="Desvignes T."/>
            <person name="Floi Bucao C."/>
            <person name="Jouanno E."/>
            <person name="Wen M."/>
            <person name="Mejri S."/>
            <person name="Dirks R."/>
            <person name="Jansen H."/>
            <person name="Henkel C."/>
            <person name="Chen W.J."/>
            <person name="Zahm M."/>
            <person name="Cabau C."/>
            <person name="Klopp C."/>
            <person name="Thompson A.W."/>
            <person name="Robinson-Rechavi M."/>
            <person name="Braasch I."/>
            <person name="Lecointre G."/>
            <person name="Bobe J."/>
            <person name="Postlethwait J.H."/>
            <person name="Berthelot C."/>
            <person name="Roest Crollius H."/>
            <person name="Guiguen Y."/>
        </authorList>
    </citation>
    <scope>NUCLEOTIDE SEQUENCE</scope>
    <source>
        <strain evidence="1">WJC10195</strain>
    </source>
</reference>